<protein>
    <submittedName>
        <fullName evidence="1">Uncharacterized protein</fullName>
    </submittedName>
</protein>
<reference evidence="2" key="1">
    <citation type="journal article" date="2019" name="Int. J. Syst. Evol. Microbiol.">
        <title>The Global Catalogue of Microorganisms (GCM) 10K type strain sequencing project: providing services to taxonomists for standard genome sequencing and annotation.</title>
        <authorList>
            <consortium name="The Broad Institute Genomics Platform"/>
            <consortium name="The Broad Institute Genome Sequencing Center for Infectious Disease"/>
            <person name="Wu L."/>
            <person name="Ma J."/>
        </authorList>
    </citation>
    <scope>NUCLEOTIDE SEQUENCE [LARGE SCALE GENOMIC DNA]</scope>
    <source>
        <strain evidence="2">JCM 15974</strain>
    </source>
</reference>
<organism evidence="1 2">
    <name type="scientific">Aquimarina litoralis</name>
    <dbReference type="NCBI Taxonomy" id="584605"/>
    <lineage>
        <taxon>Bacteria</taxon>
        <taxon>Pseudomonadati</taxon>
        <taxon>Bacteroidota</taxon>
        <taxon>Flavobacteriia</taxon>
        <taxon>Flavobacteriales</taxon>
        <taxon>Flavobacteriaceae</taxon>
        <taxon>Aquimarina</taxon>
    </lineage>
</organism>
<dbReference type="Proteomes" id="UP001501758">
    <property type="component" value="Unassembled WGS sequence"/>
</dbReference>
<keyword evidence="2" id="KW-1185">Reference proteome</keyword>
<evidence type="ECO:0000313" key="1">
    <source>
        <dbReference type="EMBL" id="GAA0724039.1"/>
    </source>
</evidence>
<sequence length="45" mass="5412">MIGVLMLLRYYIELRLENEIYLKKKVGDVLISFCVKMKMVEMLLM</sequence>
<evidence type="ECO:0000313" key="2">
    <source>
        <dbReference type="Proteomes" id="UP001501758"/>
    </source>
</evidence>
<gene>
    <name evidence="1" type="ORF">GCM10009430_28170</name>
</gene>
<comment type="caution">
    <text evidence="1">The sequence shown here is derived from an EMBL/GenBank/DDBJ whole genome shotgun (WGS) entry which is preliminary data.</text>
</comment>
<dbReference type="EMBL" id="BAAAGE010000002">
    <property type="protein sequence ID" value="GAA0724039.1"/>
    <property type="molecule type" value="Genomic_DNA"/>
</dbReference>
<accession>A0ABP3U7W4</accession>
<proteinExistence type="predicted"/>
<name>A0ABP3U7W4_9FLAO</name>